<dbReference type="InterPro" id="IPR001739">
    <property type="entry name" value="Methyl_CpG_DNA-bd"/>
</dbReference>
<evidence type="ECO:0000256" key="1">
    <source>
        <dbReference type="ARBA" id="ARBA00004123"/>
    </source>
</evidence>
<evidence type="ECO:0000256" key="6">
    <source>
        <dbReference type="SAM" id="MobiDB-lite"/>
    </source>
</evidence>
<comment type="subcellular location">
    <subcellularLocation>
        <location evidence="1">Nucleus</location>
    </subcellularLocation>
</comment>
<gene>
    <name evidence="8" type="ORF">Prudu_006650</name>
</gene>
<evidence type="ECO:0000256" key="5">
    <source>
        <dbReference type="ARBA" id="ARBA00023242"/>
    </source>
</evidence>
<dbReference type="GO" id="GO:0003677">
    <property type="term" value="F:DNA binding"/>
    <property type="evidence" value="ECO:0007669"/>
    <property type="project" value="UniProtKB-KW"/>
</dbReference>
<reference evidence="8" key="1">
    <citation type="journal article" date="2019" name="Science">
        <title>Mutation of a bHLH transcription factor allowed almond domestication.</title>
        <authorList>
            <person name="Sanchez-Perez R."/>
            <person name="Pavan S."/>
            <person name="Mazzeo R."/>
            <person name="Moldovan C."/>
            <person name="Aiese Cigliano R."/>
            <person name="Del Cueto J."/>
            <person name="Ricciardi F."/>
            <person name="Lotti C."/>
            <person name="Ricciardi L."/>
            <person name="Dicenta F."/>
            <person name="Lopez-Marques R.L."/>
            <person name="Lindberg Moller B."/>
        </authorList>
    </citation>
    <scope>NUCLEOTIDE SEQUENCE</scope>
</reference>
<dbReference type="PROSITE" id="PS50982">
    <property type="entry name" value="MBD"/>
    <property type="match status" value="1"/>
</dbReference>
<evidence type="ECO:0000256" key="4">
    <source>
        <dbReference type="ARBA" id="ARBA00023163"/>
    </source>
</evidence>
<feature type="region of interest" description="Disordered" evidence="6">
    <location>
        <begin position="164"/>
        <end position="235"/>
    </location>
</feature>
<name>A0A4Y1R076_PRUDU</name>
<feature type="compositionally biased region" description="Basic residues" evidence="6">
    <location>
        <begin position="164"/>
        <end position="181"/>
    </location>
</feature>
<sequence>MSGIALYFIFRENRLRPENLLLGFIKRRRGTGITAKLRSNLSELAVRDDDDEEAGEEIRSYVLAPRQNTLVDGNTIIPLMPRLHRRFRVKRTLKQGGDKPSDTPIPDGWKFKSEVRKDGSASSCYWCPATGQHFFTYEDLMRYVNYAKEAKLSIYAPHKARKKAGFIPRRTRPSSGARRKLLGQSSRPLPLDQGEDSGSLEGSTDPVESTDRGKNIEAGLHEALEDPIRQEAFNE</sequence>
<accession>A0A4Y1R076</accession>
<dbReference type="GO" id="GO:0005634">
    <property type="term" value="C:nucleus"/>
    <property type="evidence" value="ECO:0007669"/>
    <property type="project" value="UniProtKB-SubCell"/>
</dbReference>
<feature type="domain" description="MBD" evidence="7">
    <location>
        <begin position="95"/>
        <end position="159"/>
    </location>
</feature>
<keyword evidence="3" id="KW-0238">DNA-binding</keyword>
<proteinExistence type="predicted"/>
<keyword evidence="2" id="KW-0805">Transcription regulation</keyword>
<evidence type="ECO:0000259" key="7">
    <source>
        <dbReference type="PROSITE" id="PS50982"/>
    </source>
</evidence>
<protein>
    <recommendedName>
        <fullName evidence="7">MBD domain-containing protein</fullName>
    </recommendedName>
</protein>
<evidence type="ECO:0000256" key="2">
    <source>
        <dbReference type="ARBA" id="ARBA00023015"/>
    </source>
</evidence>
<dbReference type="InterPro" id="IPR016177">
    <property type="entry name" value="DNA-bd_dom_sf"/>
</dbReference>
<evidence type="ECO:0000256" key="3">
    <source>
        <dbReference type="ARBA" id="ARBA00023125"/>
    </source>
</evidence>
<keyword evidence="5" id="KW-0539">Nucleus</keyword>
<organism evidence="8">
    <name type="scientific">Prunus dulcis</name>
    <name type="common">Almond</name>
    <name type="synonym">Amygdalus dulcis</name>
    <dbReference type="NCBI Taxonomy" id="3755"/>
    <lineage>
        <taxon>Eukaryota</taxon>
        <taxon>Viridiplantae</taxon>
        <taxon>Streptophyta</taxon>
        <taxon>Embryophyta</taxon>
        <taxon>Tracheophyta</taxon>
        <taxon>Spermatophyta</taxon>
        <taxon>Magnoliopsida</taxon>
        <taxon>eudicotyledons</taxon>
        <taxon>Gunneridae</taxon>
        <taxon>Pentapetalae</taxon>
        <taxon>rosids</taxon>
        <taxon>fabids</taxon>
        <taxon>Rosales</taxon>
        <taxon>Rosaceae</taxon>
        <taxon>Amygdaloideae</taxon>
        <taxon>Amygdaleae</taxon>
        <taxon>Prunus</taxon>
    </lineage>
</organism>
<evidence type="ECO:0000313" key="8">
    <source>
        <dbReference type="EMBL" id="BBG97502.1"/>
    </source>
</evidence>
<dbReference type="SUPFAM" id="SSF54171">
    <property type="entry name" value="DNA-binding domain"/>
    <property type="match status" value="1"/>
</dbReference>
<keyword evidence="4" id="KW-0804">Transcription</keyword>
<dbReference type="AlphaFoldDB" id="A0A4Y1R076"/>
<feature type="compositionally biased region" description="Basic and acidic residues" evidence="6">
    <location>
        <begin position="209"/>
        <end position="229"/>
    </location>
</feature>
<dbReference type="Gene3D" id="3.30.890.10">
    <property type="entry name" value="Methyl-cpg-binding Protein 2, Chain A"/>
    <property type="match status" value="1"/>
</dbReference>
<dbReference type="EMBL" id="AP019298">
    <property type="protein sequence ID" value="BBG97502.1"/>
    <property type="molecule type" value="Genomic_DNA"/>
</dbReference>